<gene>
    <name evidence="8" type="primary">Dana\GF26557</name>
    <name evidence="8" type="ORF">GF26557</name>
</gene>
<dbReference type="SMR" id="A0A0N8P1D1"/>
<reference evidence="8 9" key="1">
    <citation type="journal article" date="2007" name="Nature">
        <title>Evolution of genes and genomes on the Drosophila phylogeny.</title>
        <authorList>
            <consortium name="Drosophila 12 Genomes Consortium"/>
            <person name="Clark A.G."/>
            <person name="Eisen M.B."/>
            <person name="Smith D.R."/>
            <person name="Bergman C.M."/>
            <person name="Oliver B."/>
            <person name="Markow T.A."/>
            <person name="Kaufman T.C."/>
            <person name="Kellis M."/>
            <person name="Gelbart W."/>
            <person name="Iyer V.N."/>
            <person name="Pollard D.A."/>
            <person name="Sackton T.B."/>
            <person name="Larracuente A.M."/>
            <person name="Singh N.D."/>
            <person name="Abad J.P."/>
            <person name="Abt D.N."/>
            <person name="Adryan B."/>
            <person name="Aguade M."/>
            <person name="Akashi H."/>
            <person name="Anderson W.W."/>
            <person name="Aquadro C.F."/>
            <person name="Ardell D.H."/>
            <person name="Arguello R."/>
            <person name="Artieri C.G."/>
            <person name="Barbash D.A."/>
            <person name="Barker D."/>
            <person name="Barsanti P."/>
            <person name="Batterham P."/>
            <person name="Batzoglou S."/>
            <person name="Begun D."/>
            <person name="Bhutkar A."/>
            <person name="Blanco E."/>
            <person name="Bosak S.A."/>
            <person name="Bradley R.K."/>
            <person name="Brand A.D."/>
            <person name="Brent M.R."/>
            <person name="Brooks A.N."/>
            <person name="Brown R.H."/>
            <person name="Butlin R.K."/>
            <person name="Caggese C."/>
            <person name="Calvi B.R."/>
            <person name="Bernardo de Carvalho A."/>
            <person name="Caspi A."/>
            <person name="Castrezana S."/>
            <person name="Celniker S.E."/>
            <person name="Chang J.L."/>
            <person name="Chapple C."/>
            <person name="Chatterji S."/>
            <person name="Chinwalla A."/>
            <person name="Civetta A."/>
            <person name="Clifton S.W."/>
            <person name="Comeron J.M."/>
            <person name="Costello J.C."/>
            <person name="Coyne J.A."/>
            <person name="Daub J."/>
            <person name="David R.G."/>
            <person name="Delcher A.L."/>
            <person name="Delehaunty K."/>
            <person name="Do C.B."/>
            <person name="Ebling H."/>
            <person name="Edwards K."/>
            <person name="Eickbush T."/>
            <person name="Evans J.D."/>
            <person name="Filipski A."/>
            <person name="Findeiss S."/>
            <person name="Freyhult E."/>
            <person name="Fulton L."/>
            <person name="Fulton R."/>
            <person name="Garcia A.C."/>
            <person name="Gardiner A."/>
            <person name="Garfield D.A."/>
            <person name="Garvin B.E."/>
            <person name="Gibson G."/>
            <person name="Gilbert D."/>
            <person name="Gnerre S."/>
            <person name="Godfrey J."/>
            <person name="Good R."/>
            <person name="Gotea V."/>
            <person name="Gravely B."/>
            <person name="Greenberg A.J."/>
            <person name="Griffiths-Jones S."/>
            <person name="Gross S."/>
            <person name="Guigo R."/>
            <person name="Gustafson E.A."/>
            <person name="Haerty W."/>
            <person name="Hahn M.W."/>
            <person name="Halligan D.L."/>
            <person name="Halpern A.L."/>
            <person name="Halter G.M."/>
            <person name="Han M.V."/>
            <person name="Heger A."/>
            <person name="Hillier L."/>
            <person name="Hinrichs A.S."/>
            <person name="Holmes I."/>
            <person name="Hoskins R.A."/>
            <person name="Hubisz M.J."/>
            <person name="Hultmark D."/>
            <person name="Huntley M.A."/>
            <person name="Jaffe D.B."/>
            <person name="Jagadeeshan S."/>
            <person name="Jeck W.R."/>
            <person name="Johnson J."/>
            <person name="Jones C.D."/>
            <person name="Jordan W.C."/>
            <person name="Karpen G.H."/>
            <person name="Kataoka E."/>
            <person name="Keightley P.D."/>
            <person name="Kheradpour P."/>
            <person name="Kirkness E.F."/>
            <person name="Koerich L.B."/>
            <person name="Kristiansen K."/>
            <person name="Kudrna D."/>
            <person name="Kulathinal R.J."/>
            <person name="Kumar S."/>
            <person name="Kwok R."/>
            <person name="Lander E."/>
            <person name="Langley C.H."/>
            <person name="Lapoint R."/>
            <person name="Lazzaro B.P."/>
            <person name="Lee S.J."/>
            <person name="Levesque L."/>
            <person name="Li R."/>
            <person name="Lin C.F."/>
            <person name="Lin M.F."/>
            <person name="Lindblad-Toh K."/>
            <person name="Llopart A."/>
            <person name="Long M."/>
            <person name="Low L."/>
            <person name="Lozovsky E."/>
            <person name="Lu J."/>
            <person name="Luo M."/>
            <person name="Machado C.A."/>
            <person name="Makalowski W."/>
            <person name="Marzo M."/>
            <person name="Matsuda M."/>
            <person name="Matzkin L."/>
            <person name="McAllister B."/>
            <person name="McBride C.S."/>
            <person name="McKernan B."/>
            <person name="McKernan K."/>
            <person name="Mendez-Lago M."/>
            <person name="Minx P."/>
            <person name="Mollenhauer M.U."/>
            <person name="Montooth K."/>
            <person name="Mount S.M."/>
            <person name="Mu X."/>
            <person name="Myers E."/>
            <person name="Negre B."/>
            <person name="Newfeld S."/>
            <person name="Nielsen R."/>
            <person name="Noor M.A."/>
            <person name="O'Grady P."/>
            <person name="Pachter L."/>
            <person name="Papaceit M."/>
            <person name="Parisi M.J."/>
            <person name="Parisi M."/>
            <person name="Parts L."/>
            <person name="Pedersen J.S."/>
            <person name="Pesole G."/>
            <person name="Phillippy A.M."/>
            <person name="Ponting C.P."/>
            <person name="Pop M."/>
            <person name="Porcelli D."/>
            <person name="Powell J.R."/>
            <person name="Prohaska S."/>
            <person name="Pruitt K."/>
            <person name="Puig M."/>
            <person name="Quesneville H."/>
            <person name="Ram K.R."/>
            <person name="Rand D."/>
            <person name="Rasmussen M.D."/>
            <person name="Reed L.K."/>
            <person name="Reenan R."/>
            <person name="Reily A."/>
            <person name="Remington K.A."/>
            <person name="Rieger T.T."/>
            <person name="Ritchie M.G."/>
            <person name="Robin C."/>
            <person name="Rogers Y.H."/>
            <person name="Rohde C."/>
            <person name="Rozas J."/>
            <person name="Rubenfield M.J."/>
            <person name="Ruiz A."/>
            <person name="Russo S."/>
            <person name="Salzberg S.L."/>
            <person name="Sanchez-Gracia A."/>
            <person name="Saranga D.J."/>
            <person name="Sato H."/>
            <person name="Schaeffer S.W."/>
            <person name="Schatz M.C."/>
            <person name="Schlenke T."/>
            <person name="Schwartz R."/>
            <person name="Segarra C."/>
            <person name="Singh R.S."/>
            <person name="Sirot L."/>
            <person name="Sirota M."/>
            <person name="Sisneros N.B."/>
            <person name="Smith C.D."/>
            <person name="Smith T.F."/>
            <person name="Spieth J."/>
            <person name="Stage D.E."/>
            <person name="Stark A."/>
            <person name="Stephan W."/>
            <person name="Strausberg R.L."/>
            <person name="Strempel S."/>
            <person name="Sturgill D."/>
            <person name="Sutton G."/>
            <person name="Sutton G.G."/>
            <person name="Tao W."/>
            <person name="Teichmann S."/>
            <person name="Tobari Y.N."/>
            <person name="Tomimura Y."/>
            <person name="Tsolas J.M."/>
            <person name="Valente V.L."/>
            <person name="Venter E."/>
            <person name="Venter J.C."/>
            <person name="Vicario S."/>
            <person name="Vieira F.G."/>
            <person name="Vilella A.J."/>
            <person name="Villasante A."/>
            <person name="Walenz B."/>
            <person name="Wang J."/>
            <person name="Wasserman M."/>
            <person name="Watts T."/>
            <person name="Wilson D."/>
            <person name="Wilson R.K."/>
            <person name="Wing R.A."/>
            <person name="Wolfner M.F."/>
            <person name="Wong A."/>
            <person name="Wong G.K."/>
            <person name="Wu C.I."/>
            <person name="Wu G."/>
            <person name="Yamamoto D."/>
            <person name="Yang H.P."/>
            <person name="Yang S.P."/>
            <person name="Yorke J.A."/>
            <person name="Yoshida K."/>
            <person name="Zdobnov E."/>
            <person name="Zhang P."/>
            <person name="Zhang Y."/>
            <person name="Zimin A.V."/>
            <person name="Baldwin J."/>
            <person name="Abdouelleil A."/>
            <person name="Abdulkadir J."/>
            <person name="Abebe A."/>
            <person name="Abera B."/>
            <person name="Abreu J."/>
            <person name="Acer S.C."/>
            <person name="Aftuck L."/>
            <person name="Alexander A."/>
            <person name="An P."/>
            <person name="Anderson E."/>
            <person name="Anderson S."/>
            <person name="Arachi H."/>
            <person name="Azer M."/>
            <person name="Bachantsang P."/>
            <person name="Barry A."/>
            <person name="Bayul T."/>
            <person name="Berlin A."/>
            <person name="Bessette D."/>
            <person name="Bloom T."/>
            <person name="Blye J."/>
            <person name="Boguslavskiy L."/>
            <person name="Bonnet C."/>
            <person name="Boukhgalter B."/>
            <person name="Bourzgui I."/>
            <person name="Brown A."/>
            <person name="Cahill P."/>
            <person name="Channer S."/>
            <person name="Cheshatsang Y."/>
            <person name="Chuda L."/>
            <person name="Citroen M."/>
            <person name="Collymore A."/>
            <person name="Cooke P."/>
            <person name="Costello M."/>
            <person name="D'Aco K."/>
            <person name="Daza R."/>
            <person name="De Haan G."/>
            <person name="DeGray S."/>
            <person name="DeMaso C."/>
            <person name="Dhargay N."/>
            <person name="Dooley K."/>
            <person name="Dooley E."/>
            <person name="Doricent M."/>
            <person name="Dorje P."/>
            <person name="Dorjee K."/>
            <person name="Dupes A."/>
            <person name="Elong R."/>
            <person name="Falk J."/>
            <person name="Farina A."/>
            <person name="Faro S."/>
            <person name="Ferguson D."/>
            <person name="Fisher S."/>
            <person name="Foley C.D."/>
            <person name="Franke A."/>
            <person name="Friedrich D."/>
            <person name="Gadbois L."/>
            <person name="Gearin G."/>
            <person name="Gearin C.R."/>
            <person name="Giannoukos G."/>
            <person name="Goode T."/>
            <person name="Graham J."/>
            <person name="Grandbois E."/>
            <person name="Grewal S."/>
            <person name="Gyaltsen K."/>
            <person name="Hafez N."/>
            <person name="Hagos B."/>
            <person name="Hall J."/>
            <person name="Henson C."/>
            <person name="Hollinger A."/>
            <person name="Honan T."/>
            <person name="Huard M.D."/>
            <person name="Hughes L."/>
            <person name="Hurhula B."/>
            <person name="Husby M.E."/>
            <person name="Kamat A."/>
            <person name="Kanga B."/>
            <person name="Kashin S."/>
            <person name="Khazanovich D."/>
            <person name="Kisner P."/>
            <person name="Lance K."/>
            <person name="Lara M."/>
            <person name="Lee W."/>
            <person name="Lennon N."/>
            <person name="Letendre F."/>
            <person name="LeVine R."/>
            <person name="Lipovsky A."/>
            <person name="Liu X."/>
            <person name="Liu J."/>
            <person name="Liu S."/>
            <person name="Lokyitsang T."/>
            <person name="Lokyitsang Y."/>
            <person name="Lubonja R."/>
            <person name="Lui A."/>
            <person name="MacDonald P."/>
            <person name="Magnisalis V."/>
            <person name="Maru K."/>
            <person name="Matthews C."/>
            <person name="McCusker W."/>
            <person name="McDonough S."/>
            <person name="Mehta T."/>
            <person name="Meldrim J."/>
            <person name="Meneus L."/>
            <person name="Mihai O."/>
            <person name="Mihalev A."/>
            <person name="Mihova T."/>
            <person name="Mittelman R."/>
            <person name="Mlenga V."/>
            <person name="Montmayeur A."/>
            <person name="Mulrain L."/>
            <person name="Navidi A."/>
            <person name="Naylor J."/>
            <person name="Negash T."/>
            <person name="Nguyen T."/>
            <person name="Nguyen N."/>
            <person name="Nicol R."/>
            <person name="Norbu C."/>
            <person name="Norbu N."/>
            <person name="Novod N."/>
            <person name="O'Neill B."/>
            <person name="Osman S."/>
            <person name="Markiewicz E."/>
            <person name="Oyono O.L."/>
            <person name="Patti C."/>
            <person name="Phunkhang P."/>
            <person name="Pierre F."/>
            <person name="Priest M."/>
            <person name="Raghuraman S."/>
            <person name="Rege F."/>
            <person name="Reyes R."/>
            <person name="Rise C."/>
            <person name="Rogov P."/>
            <person name="Ross K."/>
            <person name="Ryan E."/>
            <person name="Settipalli S."/>
            <person name="Shea T."/>
            <person name="Sherpa N."/>
            <person name="Shi L."/>
            <person name="Shih D."/>
            <person name="Sparrow T."/>
            <person name="Spaulding J."/>
            <person name="Stalker J."/>
            <person name="Stange-Thomann N."/>
            <person name="Stavropoulos S."/>
            <person name="Stone C."/>
            <person name="Strader C."/>
            <person name="Tesfaye S."/>
            <person name="Thomson T."/>
            <person name="Thoulutsang Y."/>
            <person name="Thoulutsang D."/>
            <person name="Topham K."/>
            <person name="Topping I."/>
            <person name="Tsamla T."/>
            <person name="Vassiliev H."/>
            <person name="Vo A."/>
            <person name="Wangchuk T."/>
            <person name="Wangdi T."/>
            <person name="Weiand M."/>
            <person name="Wilkinson J."/>
            <person name="Wilson A."/>
            <person name="Yadav S."/>
            <person name="Young G."/>
            <person name="Yu Q."/>
            <person name="Zembek L."/>
            <person name="Zhong D."/>
            <person name="Zimmer A."/>
            <person name="Zwirko Z."/>
            <person name="Jaffe D.B."/>
            <person name="Alvarez P."/>
            <person name="Brockman W."/>
            <person name="Butler J."/>
            <person name="Chin C."/>
            <person name="Gnerre S."/>
            <person name="Grabherr M."/>
            <person name="Kleber M."/>
            <person name="Mauceli E."/>
            <person name="MacCallum I."/>
        </authorList>
    </citation>
    <scope>NUCLEOTIDE SEQUENCE [LARGE SCALE GENOMIC DNA]</scope>
    <source>
        <strain evidence="9">Tucson 14024-0371.13</strain>
    </source>
</reference>
<dbReference type="OrthoDB" id="676979at2759"/>
<evidence type="ECO:0000256" key="6">
    <source>
        <dbReference type="SAM" id="Phobius"/>
    </source>
</evidence>
<proteinExistence type="predicted"/>
<dbReference type="EMBL" id="CH902617">
    <property type="protein sequence ID" value="KPU79588.1"/>
    <property type="molecule type" value="Genomic_DNA"/>
</dbReference>
<protein>
    <recommendedName>
        <fullName evidence="10">LRRCT domain-containing protein</fullName>
    </recommendedName>
</protein>
<keyword evidence="2 6" id="KW-0812">Transmembrane</keyword>
<dbReference type="PROSITE" id="PS51450">
    <property type="entry name" value="LRR"/>
    <property type="match status" value="1"/>
</dbReference>
<sequence length="250" mass="28471">MNFIMKPLLIFILLVVCVQVAPKTDFQCGCVIYTSLPFMEKNADCSQSSANMKCLAQLGLSSLNLSDTRLRKVPDLNDPGFRAIKELNLSGNNITELADWKFGSMEELLFVNISHNKLTSLPNKEPLSIKMDLSYNQLEDMTDLVPLIKAKVILIGNSWHCMCNNSLVKQMYRKFPSFMENNIVCKKDDQLEPFAMHCHEIINNTENLEPNATIASRVLIVSIIILFVISTIYLLLKYFFDFFFSPRPQG</sequence>
<accession>A0A0N8P1D1</accession>
<dbReference type="AlphaFoldDB" id="A0A0N8P1D1"/>
<feature type="transmembrane region" description="Helical" evidence="6">
    <location>
        <begin position="218"/>
        <end position="240"/>
    </location>
</feature>
<dbReference type="SUPFAM" id="SSF52058">
    <property type="entry name" value="L domain-like"/>
    <property type="match status" value="1"/>
</dbReference>
<dbReference type="KEGG" id="dan:26513966"/>
<evidence type="ECO:0000256" key="5">
    <source>
        <dbReference type="ARBA" id="ARBA00023136"/>
    </source>
</evidence>
<comment type="subcellular location">
    <subcellularLocation>
        <location evidence="1">Membrane</location>
        <topology evidence="1">Single-pass membrane protein</topology>
    </subcellularLocation>
</comment>
<feature type="signal peptide" evidence="7">
    <location>
        <begin position="1"/>
        <end position="20"/>
    </location>
</feature>
<name>A0A0N8P1D1_DROAN</name>
<feature type="chain" id="PRO_5006029027" description="LRRCT domain-containing protein" evidence="7">
    <location>
        <begin position="21"/>
        <end position="250"/>
    </location>
</feature>
<dbReference type="GO" id="GO:0038023">
    <property type="term" value="F:signaling receptor activity"/>
    <property type="evidence" value="ECO:0007669"/>
    <property type="project" value="TreeGrafter"/>
</dbReference>
<keyword evidence="9" id="KW-1185">Reference proteome</keyword>
<evidence type="ECO:0000256" key="1">
    <source>
        <dbReference type="ARBA" id="ARBA00004167"/>
    </source>
</evidence>
<dbReference type="InterPro" id="IPR001611">
    <property type="entry name" value="Leu-rich_rpt"/>
</dbReference>
<dbReference type="Gene3D" id="3.80.10.10">
    <property type="entry name" value="Ribonuclease Inhibitor"/>
    <property type="match status" value="1"/>
</dbReference>
<evidence type="ECO:0000256" key="2">
    <source>
        <dbReference type="ARBA" id="ARBA00022692"/>
    </source>
</evidence>
<dbReference type="Pfam" id="PF13855">
    <property type="entry name" value="LRR_8"/>
    <property type="match status" value="1"/>
</dbReference>
<evidence type="ECO:0008006" key="10">
    <source>
        <dbReference type="Google" id="ProtNLM"/>
    </source>
</evidence>
<evidence type="ECO:0000313" key="9">
    <source>
        <dbReference type="Proteomes" id="UP000007801"/>
    </source>
</evidence>
<dbReference type="Proteomes" id="UP000007801">
    <property type="component" value="Unassembled WGS sequence"/>
</dbReference>
<keyword evidence="3 7" id="KW-0732">Signal</keyword>
<dbReference type="InParanoid" id="A0A0N8P1D1"/>
<dbReference type="GeneID" id="26513966"/>
<keyword evidence="4 6" id="KW-1133">Transmembrane helix</keyword>
<evidence type="ECO:0000256" key="4">
    <source>
        <dbReference type="ARBA" id="ARBA00022989"/>
    </source>
</evidence>
<dbReference type="PANTHER" id="PTHR24365:SF541">
    <property type="entry name" value="PROTEIN TOLL-RELATED"/>
    <property type="match status" value="1"/>
</dbReference>
<dbReference type="InterPro" id="IPR032675">
    <property type="entry name" value="LRR_dom_sf"/>
</dbReference>
<evidence type="ECO:0000256" key="7">
    <source>
        <dbReference type="SAM" id="SignalP"/>
    </source>
</evidence>
<organism evidence="8 9">
    <name type="scientific">Drosophila ananassae</name>
    <name type="common">Fruit fly</name>
    <dbReference type="NCBI Taxonomy" id="7217"/>
    <lineage>
        <taxon>Eukaryota</taxon>
        <taxon>Metazoa</taxon>
        <taxon>Ecdysozoa</taxon>
        <taxon>Arthropoda</taxon>
        <taxon>Hexapoda</taxon>
        <taxon>Insecta</taxon>
        <taxon>Pterygota</taxon>
        <taxon>Neoptera</taxon>
        <taxon>Endopterygota</taxon>
        <taxon>Diptera</taxon>
        <taxon>Brachycera</taxon>
        <taxon>Muscomorpha</taxon>
        <taxon>Ephydroidea</taxon>
        <taxon>Drosophilidae</taxon>
        <taxon>Drosophila</taxon>
        <taxon>Sophophora</taxon>
    </lineage>
</organism>
<dbReference type="STRING" id="7217.A0A0N8P1D1"/>
<dbReference type="GO" id="GO:0007165">
    <property type="term" value="P:signal transduction"/>
    <property type="evidence" value="ECO:0007669"/>
    <property type="project" value="TreeGrafter"/>
</dbReference>
<evidence type="ECO:0000256" key="3">
    <source>
        <dbReference type="ARBA" id="ARBA00022729"/>
    </source>
</evidence>
<evidence type="ECO:0000313" key="8">
    <source>
        <dbReference type="EMBL" id="KPU79588.1"/>
    </source>
</evidence>
<keyword evidence="5 6" id="KW-0472">Membrane</keyword>
<dbReference type="GO" id="GO:0005886">
    <property type="term" value="C:plasma membrane"/>
    <property type="evidence" value="ECO:0007669"/>
    <property type="project" value="TreeGrafter"/>
</dbReference>
<dbReference type="PANTHER" id="PTHR24365">
    <property type="entry name" value="TOLL-LIKE RECEPTOR"/>
    <property type="match status" value="1"/>
</dbReference>